<keyword evidence="2" id="KW-0732">Signal</keyword>
<feature type="compositionally biased region" description="Pro residues" evidence="1">
    <location>
        <begin position="188"/>
        <end position="218"/>
    </location>
</feature>
<evidence type="ECO:0000313" key="4">
    <source>
        <dbReference type="EMBL" id="OAE30593.1"/>
    </source>
</evidence>
<reference evidence="4" key="1">
    <citation type="submission" date="2016-03" db="EMBL/GenBank/DDBJ databases">
        <title>Mechanisms controlling the formation of the plant cell surface in tip-growing cells are functionally conserved among land plants.</title>
        <authorList>
            <person name="Honkanen S."/>
            <person name="Jones V.A."/>
            <person name="Morieri G."/>
            <person name="Champion C."/>
            <person name="Hetherington A.J."/>
            <person name="Kelly S."/>
            <person name="Saint-Marcoux D."/>
            <person name="Proust H."/>
            <person name="Prescott H."/>
            <person name="Dolan L."/>
        </authorList>
    </citation>
    <scope>NUCLEOTIDE SEQUENCE [LARGE SCALE GENOMIC DNA]</scope>
    <source>
        <tissue evidence="4">Whole gametophyte</tissue>
    </source>
</reference>
<sequence length="245" mass="24590">MARSAIALLLVLVLASATQLNAQAACNTSIFDAVAATPDLSLLGQVVQAAGLTETLSDPTLEVTVFAPNNAAFEELLQVLNSSGLTLDDVTAPESNKAASILLYHVVPVAALSTQLSDMQVLPTLLGKNLTVSLMGGMVNIIAQESNATVVTADVTVCGSVVHIINHVLIPAALADIPNYMPTTPTTPTTPPAAMTPPAAGSPPGTPPMLASPPPPGPDNGAMKASSSVAMGVVAAALGIFVALA</sequence>
<dbReference type="PROSITE" id="PS50213">
    <property type="entry name" value="FAS1"/>
    <property type="match status" value="1"/>
</dbReference>
<organism evidence="4 5">
    <name type="scientific">Marchantia polymorpha subsp. ruderalis</name>
    <dbReference type="NCBI Taxonomy" id="1480154"/>
    <lineage>
        <taxon>Eukaryota</taxon>
        <taxon>Viridiplantae</taxon>
        <taxon>Streptophyta</taxon>
        <taxon>Embryophyta</taxon>
        <taxon>Marchantiophyta</taxon>
        <taxon>Marchantiopsida</taxon>
        <taxon>Marchantiidae</taxon>
        <taxon>Marchantiales</taxon>
        <taxon>Marchantiaceae</taxon>
        <taxon>Marchantia</taxon>
    </lineage>
</organism>
<dbReference type="SUPFAM" id="SSF82153">
    <property type="entry name" value="FAS1 domain"/>
    <property type="match status" value="1"/>
</dbReference>
<dbReference type="FunFam" id="2.30.180.10:FF:000047">
    <property type="entry name" value="Fasciclin-like protein"/>
    <property type="match status" value="1"/>
</dbReference>
<evidence type="ECO:0000256" key="2">
    <source>
        <dbReference type="SAM" id="SignalP"/>
    </source>
</evidence>
<feature type="region of interest" description="Disordered" evidence="1">
    <location>
        <begin position="183"/>
        <end position="224"/>
    </location>
</feature>
<evidence type="ECO:0000313" key="5">
    <source>
        <dbReference type="Proteomes" id="UP000077202"/>
    </source>
</evidence>
<dbReference type="InterPro" id="IPR036378">
    <property type="entry name" value="FAS1_dom_sf"/>
</dbReference>
<feature type="signal peptide" evidence="2">
    <location>
        <begin position="1"/>
        <end position="17"/>
    </location>
</feature>
<dbReference type="PANTHER" id="PTHR10900:SF77">
    <property type="entry name" value="FI19380P1"/>
    <property type="match status" value="1"/>
</dbReference>
<evidence type="ECO:0000259" key="3">
    <source>
        <dbReference type="PROSITE" id="PS50213"/>
    </source>
</evidence>
<dbReference type="InterPro" id="IPR000782">
    <property type="entry name" value="FAS1_domain"/>
</dbReference>
<accession>A0A176WD50</accession>
<dbReference type="Pfam" id="PF02469">
    <property type="entry name" value="Fasciclin"/>
    <property type="match status" value="1"/>
</dbReference>
<feature type="domain" description="FAS1" evidence="3">
    <location>
        <begin position="27"/>
        <end position="169"/>
    </location>
</feature>
<dbReference type="Gene3D" id="2.30.180.10">
    <property type="entry name" value="FAS1 domain"/>
    <property type="match status" value="1"/>
</dbReference>
<gene>
    <name evidence="4" type="ORF">AXG93_40s1210</name>
</gene>
<dbReference type="EMBL" id="LVLJ01001298">
    <property type="protein sequence ID" value="OAE30593.1"/>
    <property type="molecule type" value="Genomic_DNA"/>
</dbReference>
<name>A0A176WD50_MARPO</name>
<dbReference type="GO" id="GO:0005615">
    <property type="term" value="C:extracellular space"/>
    <property type="evidence" value="ECO:0007669"/>
    <property type="project" value="TreeGrafter"/>
</dbReference>
<feature type="chain" id="PRO_5008052480" description="FAS1 domain-containing protein" evidence="2">
    <location>
        <begin position="18"/>
        <end position="245"/>
    </location>
</feature>
<dbReference type="Proteomes" id="UP000077202">
    <property type="component" value="Unassembled WGS sequence"/>
</dbReference>
<proteinExistence type="predicted"/>
<comment type="caution">
    <text evidence="4">The sequence shown here is derived from an EMBL/GenBank/DDBJ whole genome shotgun (WGS) entry which is preliminary data.</text>
</comment>
<dbReference type="InterPro" id="IPR050904">
    <property type="entry name" value="Adhesion/Biosynth-related"/>
</dbReference>
<dbReference type="AlphaFoldDB" id="A0A176WD50"/>
<evidence type="ECO:0000256" key="1">
    <source>
        <dbReference type="SAM" id="MobiDB-lite"/>
    </source>
</evidence>
<protein>
    <recommendedName>
        <fullName evidence="3">FAS1 domain-containing protein</fullName>
    </recommendedName>
</protein>
<dbReference type="PANTHER" id="PTHR10900">
    <property type="entry name" value="PERIOSTIN-RELATED"/>
    <property type="match status" value="1"/>
</dbReference>
<keyword evidence="5" id="KW-1185">Reference proteome</keyword>
<dbReference type="SMART" id="SM00554">
    <property type="entry name" value="FAS1"/>
    <property type="match status" value="1"/>
</dbReference>